<comment type="caution">
    <text evidence="7">The sequence shown here is derived from an EMBL/GenBank/DDBJ whole genome shotgun (WGS) entry which is preliminary data.</text>
</comment>
<dbReference type="GO" id="GO:0016787">
    <property type="term" value="F:hydrolase activity"/>
    <property type="evidence" value="ECO:0007669"/>
    <property type="project" value="UniProtKB-UniRule"/>
</dbReference>
<keyword evidence="3 5" id="KW-0347">Helicase</keyword>
<accession>A0A0C9PQX9</accession>
<protein>
    <submittedName>
        <fullName evidence="7">Superfamily I DNA/RNA helicase</fullName>
    </submittedName>
</protein>
<evidence type="ECO:0000256" key="4">
    <source>
        <dbReference type="ARBA" id="ARBA00022840"/>
    </source>
</evidence>
<proteinExistence type="predicted"/>
<dbReference type="AlphaFoldDB" id="A0A0C9PQX9"/>
<name>A0A0C9PQX9_LACPA</name>
<feature type="domain" description="UvrD-like helicase ATP-binding" evidence="6">
    <location>
        <begin position="207"/>
        <end position="593"/>
    </location>
</feature>
<keyword evidence="1 5" id="KW-0547">Nucleotide-binding</keyword>
<dbReference type="GO" id="GO:0005829">
    <property type="term" value="C:cytosol"/>
    <property type="evidence" value="ECO:0007669"/>
    <property type="project" value="TreeGrafter"/>
</dbReference>
<dbReference type="RefSeq" id="WP_003567804.1">
    <property type="nucleotide sequence ID" value="NZ_BAYM01000156.1"/>
</dbReference>
<reference evidence="8" key="1">
    <citation type="submission" date="2014-05" db="EMBL/GenBank/DDBJ databases">
        <title>Whole genome sequencing of Lactobacillus casei NRIC0644.</title>
        <authorList>
            <person name="Atarashi H."/>
            <person name="Yoshida Y."/>
            <person name="Fujimura S."/>
            <person name="Tanaka N."/>
            <person name="Shiwa Y."/>
            <person name="Yoshikawa H."/>
            <person name="Okada S."/>
            <person name="Nakagawa J."/>
        </authorList>
    </citation>
    <scope>NUCLEOTIDE SEQUENCE [LARGE SCALE GENOMIC DNA]</scope>
    <source>
        <strain evidence="8">NRIC0644</strain>
    </source>
</reference>
<dbReference type="EMBL" id="BAYM01000156">
    <property type="protein sequence ID" value="GAN37401.1"/>
    <property type="molecule type" value="Genomic_DNA"/>
</dbReference>
<dbReference type="InterPro" id="IPR027417">
    <property type="entry name" value="P-loop_NTPase"/>
</dbReference>
<dbReference type="NCBIfam" id="NF041464">
    <property type="entry name" value="HelD_BACSU"/>
    <property type="match status" value="1"/>
</dbReference>
<sequence length="762" mass="85681">MENATKAEEQARVTAVIEKLKARLAAIHDQIEAAHKETSRIERSYGENTKVNVTEVDDQMETNAAVQQQKVMVARAVENETILKHEGNRLTLLADNPYFGRIDIDEDGDPDTLYIGTATFIDQDGEFLVYDWRAPVSSIYYNGTLGDVSYDTPAGEQHATLKNKRQFQIEHGHIKTMFDTNETVGDEILQSVLGDQSDEYMKNIVATIQREQNDIIRDTTSDLLVVQGVAGSGKTSAVLQRIAYLLYHSRSDLDADQMVLFSPNRLFANYISQVLPSLGEKNMRQATLFEFLANRFTGLHVETLFERYEHDAAGLPPAAEHIRRFKEAPRYLEAIYDYAKQPKRTPHFIDVEFNGETFFSAATIAKIYQAQPALMQPVDKFTATKNALIKRLNTRIHMEAKRDWAQLRVSDLSQTELETLTADHEFETGEDEQRFVSEAIVSKAFSPIYDALYNDHFYDVFQDYQQFMAQVKPPVAPAIWHTMVNAFSDGIEAHQLRLEDAAPLLYLRDLSTGSGQNSLIQYVFVDEMQDFSMAQLLYLKHAFPKAKLTLLGDAKQDVFTSNYQPSDFIHEIEDVFSGYKIRLITLNKSYRSTQPITNFAKALLPEHDHIQAFNRAGDKPEVLTVARTEAPDALSKLVTQLLATDTTVAILTKDAQTADQLYATLKLDAPVTLLSANDHSLKNGCVILPVYLAKGLEFDAVIGWDISATTYQNEADRDILYTLCSRALHHLTLVALDAPSPLITALPADLYTHAGDASEARV</sequence>
<organism evidence="7 8">
    <name type="scientific">Lacticaseibacillus paracasei NRIC 0644</name>
    <dbReference type="NCBI Taxonomy" id="1435038"/>
    <lineage>
        <taxon>Bacteria</taxon>
        <taxon>Bacillati</taxon>
        <taxon>Bacillota</taxon>
        <taxon>Bacilli</taxon>
        <taxon>Lactobacillales</taxon>
        <taxon>Lactobacillaceae</taxon>
        <taxon>Lacticaseibacillus</taxon>
    </lineage>
</organism>
<evidence type="ECO:0000313" key="7">
    <source>
        <dbReference type="EMBL" id="GAN37401.1"/>
    </source>
</evidence>
<dbReference type="PANTHER" id="PTHR11070">
    <property type="entry name" value="UVRD / RECB / PCRA DNA HELICASE FAMILY MEMBER"/>
    <property type="match status" value="1"/>
</dbReference>
<dbReference type="Pfam" id="PF13538">
    <property type="entry name" value="UvrD_C_2"/>
    <property type="match status" value="1"/>
</dbReference>
<dbReference type="GO" id="GO:0003677">
    <property type="term" value="F:DNA binding"/>
    <property type="evidence" value="ECO:0007669"/>
    <property type="project" value="InterPro"/>
</dbReference>
<evidence type="ECO:0000256" key="2">
    <source>
        <dbReference type="ARBA" id="ARBA00022801"/>
    </source>
</evidence>
<gene>
    <name evidence="7" type="ORF">LC0644_1990</name>
</gene>
<dbReference type="Gene3D" id="3.40.50.300">
    <property type="entry name" value="P-loop containing nucleotide triphosphate hydrolases"/>
    <property type="match status" value="3"/>
</dbReference>
<keyword evidence="2 5" id="KW-0378">Hydrolase</keyword>
<dbReference type="Proteomes" id="UP000032552">
    <property type="component" value="Unassembled WGS sequence"/>
</dbReference>
<dbReference type="InterPro" id="IPR014016">
    <property type="entry name" value="UvrD-like_ATP-bd"/>
</dbReference>
<dbReference type="GO" id="GO:0000725">
    <property type="term" value="P:recombinational repair"/>
    <property type="evidence" value="ECO:0007669"/>
    <property type="project" value="TreeGrafter"/>
</dbReference>
<dbReference type="InterPro" id="IPR000212">
    <property type="entry name" value="DNA_helicase_UvrD/REP"/>
</dbReference>
<evidence type="ECO:0000313" key="8">
    <source>
        <dbReference type="Proteomes" id="UP000032552"/>
    </source>
</evidence>
<keyword evidence="4 5" id="KW-0067">ATP-binding</keyword>
<evidence type="ECO:0000256" key="1">
    <source>
        <dbReference type="ARBA" id="ARBA00022741"/>
    </source>
</evidence>
<dbReference type="InterPro" id="IPR048228">
    <property type="entry name" value="HelD_bacillota"/>
</dbReference>
<evidence type="ECO:0000259" key="6">
    <source>
        <dbReference type="PROSITE" id="PS51198"/>
    </source>
</evidence>
<dbReference type="GO" id="GO:0043138">
    <property type="term" value="F:3'-5' DNA helicase activity"/>
    <property type="evidence" value="ECO:0007669"/>
    <property type="project" value="TreeGrafter"/>
</dbReference>
<feature type="binding site" evidence="5">
    <location>
        <begin position="228"/>
        <end position="235"/>
    </location>
    <ligand>
        <name>ATP</name>
        <dbReference type="ChEBI" id="CHEBI:30616"/>
    </ligand>
</feature>
<dbReference type="PROSITE" id="PS51198">
    <property type="entry name" value="UVRD_HELICASE_ATP_BIND"/>
    <property type="match status" value="1"/>
</dbReference>
<dbReference type="SUPFAM" id="SSF52540">
    <property type="entry name" value="P-loop containing nucleoside triphosphate hydrolases"/>
    <property type="match status" value="1"/>
</dbReference>
<dbReference type="Pfam" id="PF00580">
    <property type="entry name" value="UvrD-helicase"/>
    <property type="match status" value="1"/>
</dbReference>
<dbReference type="GO" id="GO:0005524">
    <property type="term" value="F:ATP binding"/>
    <property type="evidence" value="ECO:0007669"/>
    <property type="project" value="UniProtKB-UniRule"/>
</dbReference>
<dbReference type="InterPro" id="IPR027785">
    <property type="entry name" value="UvrD-like_helicase_C"/>
</dbReference>
<evidence type="ECO:0000256" key="5">
    <source>
        <dbReference type="PROSITE-ProRule" id="PRU00560"/>
    </source>
</evidence>
<evidence type="ECO:0000256" key="3">
    <source>
        <dbReference type="ARBA" id="ARBA00022806"/>
    </source>
</evidence>
<dbReference type="PANTHER" id="PTHR11070:SF17">
    <property type="entry name" value="DNA HELICASE IV"/>
    <property type="match status" value="1"/>
</dbReference>